<dbReference type="AlphaFoldDB" id="A0A520RYG2"/>
<sequence length="213" mass="23616">MISAVLWDFGGVITTSPFESFNKYERENGLPVDFIRTVNSKNPDTNAWAQFERNQITVDDFSQRFAEESGRFGHCICGKTVLSLISGEVRPEMVNALKLLKKNLSIACVTNNMLSGKGAGMARNSNSAKTIQEVLNMFDVVIESSKLGIRKPDPRIYEIACKKLGVIPAETVFLDDLGINLKPARALGMFTIKVLDSNQALDDLQVLLDFPIR</sequence>
<dbReference type="InterPro" id="IPR006439">
    <property type="entry name" value="HAD-SF_hydro_IA"/>
</dbReference>
<name>A0A520RYG2_9GAMM</name>
<evidence type="ECO:0000313" key="3">
    <source>
        <dbReference type="Proteomes" id="UP000316199"/>
    </source>
</evidence>
<dbReference type="NCBIfam" id="TIGR02247">
    <property type="entry name" value="HAD-1A3-hyp"/>
    <property type="match status" value="1"/>
</dbReference>
<comment type="caution">
    <text evidence="2">The sequence shown here is derived from an EMBL/GenBank/DDBJ whole genome shotgun (WGS) entry which is preliminary data.</text>
</comment>
<organism evidence="2 3">
    <name type="scientific">OM182 bacterium</name>
    <dbReference type="NCBI Taxonomy" id="2510334"/>
    <lineage>
        <taxon>Bacteria</taxon>
        <taxon>Pseudomonadati</taxon>
        <taxon>Pseudomonadota</taxon>
        <taxon>Gammaproteobacteria</taxon>
        <taxon>OMG group</taxon>
        <taxon>OM182 clade</taxon>
    </lineage>
</organism>
<dbReference type="EMBL" id="SHAG01000043">
    <property type="protein sequence ID" value="RZO75225.1"/>
    <property type="molecule type" value="Genomic_DNA"/>
</dbReference>
<proteinExistence type="predicted"/>
<dbReference type="PANTHER" id="PTHR47829:SF1">
    <property type="entry name" value="HAD FAMILY PHOSPHATASE"/>
    <property type="match status" value="1"/>
</dbReference>
<accession>A0A520RYG2</accession>
<dbReference type="Gene3D" id="1.10.150.240">
    <property type="entry name" value="Putative phosphatase, domain 2"/>
    <property type="match status" value="1"/>
</dbReference>
<dbReference type="InterPro" id="IPR023198">
    <property type="entry name" value="PGP-like_dom2"/>
</dbReference>
<gene>
    <name evidence="2" type="ORF">EVA68_07525</name>
</gene>
<keyword evidence="1" id="KW-0007">Acetylation</keyword>
<dbReference type="InterPro" id="IPR023214">
    <property type="entry name" value="HAD_sf"/>
</dbReference>
<dbReference type="SFLD" id="SFLDG01129">
    <property type="entry name" value="C1.5:_HAD__Beta-PGM__Phosphata"/>
    <property type="match status" value="1"/>
</dbReference>
<dbReference type="InterPro" id="IPR052898">
    <property type="entry name" value="ACAD10-like"/>
</dbReference>
<dbReference type="InterPro" id="IPR036412">
    <property type="entry name" value="HAD-like_sf"/>
</dbReference>
<dbReference type="SFLD" id="SFLDS00003">
    <property type="entry name" value="Haloacid_Dehalogenase"/>
    <property type="match status" value="1"/>
</dbReference>
<dbReference type="GO" id="GO:0016787">
    <property type="term" value="F:hydrolase activity"/>
    <property type="evidence" value="ECO:0007669"/>
    <property type="project" value="UniProtKB-KW"/>
</dbReference>
<dbReference type="NCBIfam" id="TIGR01509">
    <property type="entry name" value="HAD-SF-IA-v3"/>
    <property type="match status" value="1"/>
</dbReference>
<dbReference type="InterPro" id="IPR011945">
    <property type="entry name" value="HAD-SF_ppase_IA/epoxid_hydro_N"/>
</dbReference>
<evidence type="ECO:0000256" key="1">
    <source>
        <dbReference type="ARBA" id="ARBA00022990"/>
    </source>
</evidence>
<reference evidence="2 3" key="1">
    <citation type="submission" date="2019-02" db="EMBL/GenBank/DDBJ databases">
        <title>Prokaryotic population dynamics and viral predation in marine succession experiment using metagenomics: the confinement effect.</title>
        <authorList>
            <person name="Haro-Moreno J.M."/>
            <person name="Rodriguez-Valera F."/>
            <person name="Lopez-Perez M."/>
        </authorList>
    </citation>
    <scope>NUCLEOTIDE SEQUENCE [LARGE SCALE GENOMIC DNA]</scope>
    <source>
        <strain evidence="2">MED-G157</strain>
    </source>
</reference>
<dbReference type="SUPFAM" id="SSF56784">
    <property type="entry name" value="HAD-like"/>
    <property type="match status" value="1"/>
</dbReference>
<keyword evidence="2" id="KW-0378">Hydrolase</keyword>
<dbReference type="Pfam" id="PF00702">
    <property type="entry name" value="Hydrolase"/>
    <property type="match status" value="1"/>
</dbReference>
<dbReference type="Proteomes" id="UP000316199">
    <property type="component" value="Unassembled WGS sequence"/>
</dbReference>
<protein>
    <submittedName>
        <fullName evidence="2">HAD family hydrolase</fullName>
    </submittedName>
</protein>
<dbReference type="Gene3D" id="3.40.50.1000">
    <property type="entry name" value="HAD superfamily/HAD-like"/>
    <property type="match status" value="1"/>
</dbReference>
<evidence type="ECO:0000313" key="2">
    <source>
        <dbReference type="EMBL" id="RZO75225.1"/>
    </source>
</evidence>
<dbReference type="PANTHER" id="PTHR47829">
    <property type="entry name" value="HYDROLASE, PUTATIVE (AFU_ORTHOLOGUE AFUA_1G12880)-RELATED"/>
    <property type="match status" value="1"/>
</dbReference>
<dbReference type="CDD" id="cd02603">
    <property type="entry name" value="HAD_sEH-N_like"/>
    <property type="match status" value="1"/>
</dbReference>